<name>A0ABM9N270_9LACO</name>
<keyword evidence="9" id="KW-1185">Reference proteome</keyword>
<evidence type="ECO:0000256" key="1">
    <source>
        <dbReference type="ARBA" id="ARBA00004162"/>
    </source>
</evidence>
<evidence type="ECO:0000256" key="3">
    <source>
        <dbReference type="ARBA" id="ARBA00022692"/>
    </source>
</evidence>
<reference evidence="8 9" key="1">
    <citation type="submission" date="2023-10" db="EMBL/GenBank/DDBJ databases">
        <authorList>
            <person name="Botero Cardona J."/>
        </authorList>
    </citation>
    <scope>NUCLEOTIDE SEQUENCE [LARGE SCALE GENOMIC DNA]</scope>
    <source>
        <strain evidence="8 9">R-53137</strain>
    </source>
</reference>
<dbReference type="EMBL" id="CAUZLT010000011">
    <property type="protein sequence ID" value="CAK1254672.1"/>
    <property type="molecule type" value="Genomic_DNA"/>
</dbReference>
<evidence type="ECO:0000313" key="9">
    <source>
        <dbReference type="Proteomes" id="UP001314262"/>
    </source>
</evidence>
<evidence type="ECO:0000313" key="8">
    <source>
        <dbReference type="EMBL" id="CAK1254672.1"/>
    </source>
</evidence>
<keyword evidence="3 6" id="KW-0812">Transmembrane</keyword>
<dbReference type="PANTHER" id="PTHR33885">
    <property type="entry name" value="PHAGE SHOCK PROTEIN C"/>
    <property type="match status" value="1"/>
</dbReference>
<sequence>MKITRSRNNRFIAGVLGGIAEYYNWNANILRIIFILISLTPFPGILAYLILWMIMPDEQGPKNDDIIDGEIIE</sequence>
<evidence type="ECO:0000259" key="7">
    <source>
        <dbReference type="Pfam" id="PF04024"/>
    </source>
</evidence>
<comment type="caution">
    <text evidence="8">The sequence shown here is derived from an EMBL/GenBank/DDBJ whole genome shotgun (WGS) entry which is preliminary data.</text>
</comment>
<dbReference type="Pfam" id="PF04024">
    <property type="entry name" value="PspC"/>
    <property type="match status" value="1"/>
</dbReference>
<dbReference type="InterPro" id="IPR007168">
    <property type="entry name" value="Phageshock_PspC_N"/>
</dbReference>
<protein>
    <submittedName>
        <fullName evidence="8">Phage shock protein PspC (Stress-responsive transcriptional regulator) (PspC)</fullName>
    </submittedName>
</protein>
<dbReference type="PANTHER" id="PTHR33885:SF3">
    <property type="entry name" value="PHAGE SHOCK PROTEIN C"/>
    <property type="match status" value="1"/>
</dbReference>
<proteinExistence type="predicted"/>
<evidence type="ECO:0000256" key="4">
    <source>
        <dbReference type="ARBA" id="ARBA00022989"/>
    </source>
</evidence>
<organism evidence="8 9">
    <name type="scientific">Fructobacillus tropaeoli</name>
    <dbReference type="NCBI Taxonomy" id="709323"/>
    <lineage>
        <taxon>Bacteria</taxon>
        <taxon>Bacillati</taxon>
        <taxon>Bacillota</taxon>
        <taxon>Bacilli</taxon>
        <taxon>Lactobacillales</taxon>
        <taxon>Lactobacillaceae</taxon>
        <taxon>Fructobacillus</taxon>
    </lineage>
</organism>
<feature type="domain" description="Phage shock protein PspC N-terminal" evidence="7">
    <location>
        <begin position="2"/>
        <end position="58"/>
    </location>
</feature>
<feature type="transmembrane region" description="Helical" evidence="6">
    <location>
        <begin position="32"/>
        <end position="55"/>
    </location>
</feature>
<dbReference type="InterPro" id="IPR052027">
    <property type="entry name" value="PspC"/>
</dbReference>
<comment type="subcellular location">
    <subcellularLocation>
        <location evidence="1">Cell membrane</location>
        <topology evidence="1">Single-pass membrane protein</topology>
    </subcellularLocation>
</comment>
<keyword evidence="4 6" id="KW-1133">Transmembrane helix</keyword>
<evidence type="ECO:0000256" key="5">
    <source>
        <dbReference type="ARBA" id="ARBA00023136"/>
    </source>
</evidence>
<keyword evidence="5 6" id="KW-0472">Membrane</keyword>
<evidence type="ECO:0000256" key="2">
    <source>
        <dbReference type="ARBA" id="ARBA00022475"/>
    </source>
</evidence>
<keyword evidence="2" id="KW-1003">Cell membrane</keyword>
<accession>A0ABM9N270</accession>
<dbReference type="Proteomes" id="UP001314262">
    <property type="component" value="Unassembled WGS sequence"/>
</dbReference>
<gene>
    <name evidence="8" type="ORF">R53137_KAKDMLNK_01592</name>
</gene>
<dbReference type="RefSeq" id="WP_338349286.1">
    <property type="nucleotide sequence ID" value="NZ_CAUZLT010000011.1"/>
</dbReference>
<evidence type="ECO:0000256" key="6">
    <source>
        <dbReference type="SAM" id="Phobius"/>
    </source>
</evidence>